<dbReference type="PROSITE" id="PS50021">
    <property type="entry name" value="CH"/>
    <property type="match status" value="1"/>
</dbReference>
<dbReference type="OrthoDB" id="18740at2759"/>
<keyword evidence="1" id="KW-0677">Repeat</keyword>
<dbReference type="EMBL" id="CAKAEH010001614">
    <property type="protein sequence ID" value="CAG9538019.1"/>
    <property type="molecule type" value="Genomic_DNA"/>
</dbReference>
<gene>
    <name evidence="4" type="ORF">CJOHNSTONI_LOCUS7770</name>
</gene>
<evidence type="ECO:0000313" key="5">
    <source>
        <dbReference type="Proteomes" id="UP000746747"/>
    </source>
</evidence>
<dbReference type="Gene3D" id="1.20.58.60">
    <property type="match status" value="2"/>
</dbReference>
<feature type="compositionally biased region" description="Low complexity" evidence="2">
    <location>
        <begin position="283"/>
        <end position="311"/>
    </location>
</feature>
<accession>A0A8J2MS65</accession>
<dbReference type="InterPro" id="IPR036872">
    <property type="entry name" value="CH_dom_sf"/>
</dbReference>
<dbReference type="InterPro" id="IPR002017">
    <property type="entry name" value="Spectrin_repeat"/>
</dbReference>
<dbReference type="PANTHER" id="PTHR11915">
    <property type="entry name" value="SPECTRIN/FILAMIN RELATED CYTOSKELETAL PROTEIN"/>
    <property type="match status" value="1"/>
</dbReference>
<dbReference type="SMART" id="SM00150">
    <property type="entry name" value="SPEC"/>
    <property type="match status" value="2"/>
</dbReference>
<evidence type="ECO:0000259" key="3">
    <source>
        <dbReference type="PROSITE" id="PS50021"/>
    </source>
</evidence>
<feature type="region of interest" description="Disordered" evidence="2">
    <location>
        <begin position="215"/>
        <end position="317"/>
    </location>
</feature>
<dbReference type="AlphaFoldDB" id="A0A8J2MS65"/>
<organism evidence="4 5">
    <name type="scientific">Cercopithifilaria johnstoni</name>
    <dbReference type="NCBI Taxonomy" id="2874296"/>
    <lineage>
        <taxon>Eukaryota</taxon>
        <taxon>Metazoa</taxon>
        <taxon>Ecdysozoa</taxon>
        <taxon>Nematoda</taxon>
        <taxon>Chromadorea</taxon>
        <taxon>Rhabditida</taxon>
        <taxon>Spirurina</taxon>
        <taxon>Spiruromorpha</taxon>
        <taxon>Filarioidea</taxon>
        <taxon>Onchocercidae</taxon>
        <taxon>Cercopithifilaria</taxon>
    </lineage>
</organism>
<evidence type="ECO:0000256" key="1">
    <source>
        <dbReference type="ARBA" id="ARBA00022737"/>
    </source>
</evidence>
<protein>
    <recommendedName>
        <fullName evidence="3">Calponin-homology (CH) domain-containing protein</fullName>
    </recommendedName>
</protein>
<dbReference type="Pfam" id="PF00307">
    <property type="entry name" value="CH"/>
    <property type="match status" value="1"/>
</dbReference>
<dbReference type="SUPFAM" id="SSF47576">
    <property type="entry name" value="Calponin-homology domain, CH-domain"/>
    <property type="match status" value="1"/>
</dbReference>
<dbReference type="CDD" id="cd00176">
    <property type="entry name" value="SPEC"/>
    <property type="match status" value="1"/>
</dbReference>
<proteinExistence type="predicted"/>
<evidence type="ECO:0000313" key="4">
    <source>
        <dbReference type="EMBL" id="CAG9538019.1"/>
    </source>
</evidence>
<feature type="compositionally biased region" description="Low complexity" evidence="2">
    <location>
        <begin position="229"/>
        <end position="239"/>
    </location>
</feature>
<dbReference type="Proteomes" id="UP000746747">
    <property type="component" value="Unassembled WGS sequence"/>
</dbReference>
<feature type="domain" description="Calponin-homology (CH)" evidence="3">
    <location>
        <begin position="104"/>
        <end position="208"/>
    </location>
</feature>
<dbReference type="SUPFAM" id="SSF46966">
    <property type="entry name" value="Spectrin repeat"/>
    <property type="match status" value="1"/>
</dbReference>
<keyword evidence="5" id="KW-1185">Reference proteome</keyword>
<dbReference type="SMART" id="SM00033">
    <property type="entry name" value="CH"/>
    <property type="match status" value="2"/>
</dbReference>
<evidence type="ECO:0000256" key="2">
    <source>
        <dbReference type="SAM" id="MobiDB-lite"/>
    </source>
</evidence>
<dbReference type="Pfam" id="PF00435">
    <property type="entry name" value="Spectrin"/>
    <property type="match status" value="2"/>
</dbReference>
<name>A0A8J2MS65_9BILA</name>
<dbReference type="InterPro" id="IPR001715">
    <property type="entry name" value="CH_dom"/>
</dbReference>
<sequence length="562" mass="64406">MQVAVFVRWANSLAGGTVRELSDIVDTKFLSIFVQLITGDSFISSGSRIQDISNALRLIDSDECFSQINISELIDGNPRVICSIVWQLIQVFWRRFAPADVRDQKMVEALKDWCAERAQRFGVQINDFISSWRDGYALNAILLSYNPELFNMNQIKDMRAVDRIEHAMSLAKRDFSTPRLLQPKDFSSEHLDKKSVVCYLMVLYLSLLTEVPSSESELEPQPFEQPTESLESSKSSQSSMITRQKIAVKSNSQSMIDSVSSSGETIQTEIEYPLETNLEQIPSTSSSRRQSQQTSENFEIQSCKSSTSSQKSARRHGKSMEETIVEFEECLEHVLAWLLEAEEQANCMKSIEKDDVELVKSLFKEHEMFMQSLTESQDGVGRVLHRGQQLVQKMEEEEAAAIVSQLLMVNTKWERIREISMLRQNQLQHCLNSIQIEQLESIRKWLDSMEEEIKNAPPLTMNGNEIRQLIDTHAAIQNRIENEQKIVRGLSTFVAVVDESDSHFSYENLEKLLQSVGQRWMNVCEWAEMRARQLNGLSELIPQYTSAYHKILESLDNWEGVS</sequence>
<dbReference type="Gene3D" id="1.10.418.10">
    <property type="entry name" value="Calponin-like domain"/>
    <property type="match status" value="1"/>
</dbReference>
<reference evidence="4" key="1">
    <citation type="submission" date="2021-09" db="EMBL/GenBank/DDBJ databases">
        <authorList>
            <consortium name="Pathogen Informatics"/>
        </authorList>
    </citation>
    <scope>NUCLEOTIDE SEQUENCE</scope>
</reference>
<comment type="caution">
    <text evidence="4">The sequence shown here is derived from an EMBL/GenBank/DDBJ whole genome shotgun (WGS) entry which is preliminary data.</text>
</comment>
<feature type="compositionally biased region" description="Polar residues" evidence="2">
    <location>
        <begin position="249"/>
        <end position="268"/>
    </location>
</feature>
<dbReference type="InterPro" id="IPR018159">
    <property type="entry name" value="Spectrin/alpha-actinin"/>
</dbReference>